<proteinExistence type="inferred from homology"/>
<evidence type="ECO:0000313" key="9">
    <source>
        <dbReference type="Proteomes" id="UP000234845"/>
    </source>
</evidence>
<dbReference type="InterPro" id="IPR039697">
    <property type="entry name" value="Alcohol_dehydrogenase_Fe"/>
</dbReference>
<dbReference type="Pfam" id="PF25137">
    <property type="entry name" value="ADH_Fe_C"/>
    <property type="match status" value="1"/>
</dbReference>
<gene>
    <name evidence="8" type="ORF">CWI75_04435</name>
</gene>
<dbReference type="SUPFAM" id="SSF56796">
    <property type="entry name" value="Dehydroquinate synthase-like"/>
    <property type="match status" value="1"/>
</dbReference>
<keyword evidence="4" id="KW-0520">NAD</keyword>
<reference evidence="9" key="1">
    <citation type="submission" date="2017-11" db="EMBL/GenBank/DDBJ databases">
        <title>The draft genome sequence of Chromatocurvus sp. F02.</title>
        <authorList>
            <person name="Du Z.-J."/>
            <person name="Chang Y.-Q."/>
        </authorList>
    </citation>
    <scope>NUCLEOTIDE SEQUENCE [LARGE SCALE GENOMIC DNA]</scope>
    <source>
        <strain evidence="9">F02</strain>
    </source>
</reference>
<dbReference type="Gene3D" id="1.20.1090.10">
    <property type="entry name" value="Dehydroquinate synthase-like - alpha domain"/>
    <property type="match status" value="1"/>
</dbReference>
<feature type="domain" description="Alcohol dehydrogenase iron-type/glycerol dehydrogenase GldA" evidence="6">
    <location>
        <begin position="28"/>
        <end position="192"/>
    </location>
</feature>
<evidence type="ECO:0000259" key="7">
    <source>
        <dbReference type="Pfam" id="PF25137"/>
    </source>
</evidence>
<dbReference type="Proteomes" id="UP000234845">
    <property type="component" value="Unassembled WGS sequence"/>
</dbReference>
<evidence type="ECO:0000313" key="8">
    <source>
        <dbReference type="EMBL" id="PLW83776.1"/>
    </source>
</evidence>
<organism evidence="8 9">
    <name type="scientific">Kineobactrum sediminis</name>
    <dbReference type="NCBI Taxonomy" id="1905677"/>
    <lineage>
        <taxon>Bacteria</taxon>
        <taxon>Pseudomonadati</taxon>
        <taxon>Pseudomonadota</taxon>
        <taxon>Gammaproteobacteria</taxon>
        <taxon>Cellvibrionales</taxon>
        <taxon>Halieaceae</taxon>
        <taxon>Kineobactrum</taxon>
    </lineage>
</organism>
<evidence type="ECO:0000256" key="5">
    <source>
        <dbReference type="SAM" id="SignalP"/>
    </source>
</evidence>
<evidence type="ECO:0000259" key="6">
    <source>
        <dbReference type="Pfam" id="PF00465"/>
    </source>
</evidence>
<name>A0A2N5Y5V4_9GAMM</name>
<dbReference type="PANTHER" id="PTHR11496">
    <property type="entry name" value="ALCOHOL DEHYDROGENASE"/>
    <property type="match status" value="1"/>
</dbReference>
<keyword evidence="5" id="KW-0732">Signal</keyword>
<comment type="caution">
    <text evidence="8">The sequence shown here is derived from an EMBL/GenBank/DDBJ whole genome shotgun (WGS) entry which is preliminary data.</text>
</comment>
<comment type="similarity">
    <text evidence="2">Belongs to the iron-containing alcohol dehydrogenase family.</text>
</comment>
<evidence type="ECO:0000256" key="4">
    <source>
        <dbReference type="ARBA" id="ARBA00023027"/>
    </source>
</evidence>
<dbReference type="GO" id="GO:0046872">
    <property type="term" value="F:metal ion binding"/>
    <property type="evidence" value="ECO:0007669"/>
    <property type="project" value="InterPro"/>
</dbReference>
<dbReference type="InterPro" id="IPR001670">
    <property type="entry name" value="ADH_Fe/GldA"/>
</dbReference>
<feature type="signal peptide" evidence="5">
    <location>
        <begin position="1"/>
        <end position="29"/>
    </location>
</feature>
<accession>A0A2N5Y5V4</accession>
<dbReference type="FunFam" id="1.20.1090.10:FF:000001">
    <property type="entry name" value="Aldehyde-alcohol dehydrogenase"/>
    <property type="match status" value="1"/>
</dbReference>
<dbReference type="AlphaFoldDB" id="A0A2N5Y5V4"/>
<feature type="domain" description="Fe-containing alcohol dehydrogenase-like C-terminal" evidence="7">
    <location>
        <begin position="203"/>
        <end position="395"/>
    </location>
</feature>
<evidence type="ECO:0000256" key="3">
    <source>
        <dbReference type="ARBA" id="ARBA00023002"/>
    </source>
</evidence>
<comment type="cofactor">
    <cofactor evidence="1">
        <name>Fe cation</name>
        <dbReference type="ChEBI" id="CHEBI:24875"/>
    </cofactor>
</comment>
<dbReference type="InterPro" id="IPR018211">
    <property type="entry name" value="ADH_Fe_CS"/>
</dbReference>
<dbReference type="FunFam" id="3.40.50.1970:FF:000003">
    <property type="entry name" value="Alcohol dehydrogenase, iron-containing"/>
    <property type="match status" value="1"/>
</dbReference>
<dbReference type="PROSITE" id="PS00060">
    <property type="entry name" value="ADH_IRON_2"/>
    <property type="match status" value="1"/>
</dbReference>
<keyword evidence="9" id="KW-1185">Reference proteome</keyword>
<protein>
    <submittedName>
        <fullName evidence="8">Alcohol dehydrogenase</fullName>
    </submittedName>
</protein>
<dbReference type="Pfam" id="PF00465">
    <property type="entry name" value="Fe-ADH"/>
    <property type="match status" value="1"/>
</dbReference>
<dbReference type="Gene3D" id="3.40.50.1970">
    <property type="match status" value="1"/>
</dbReference>
<keyword evidence="3" id="KW-0560">Oxidoreductase</keyword>
<dbReference type="CDD" id="cd08189">
    <property type="entry name" value="Fe-ADH-like"/>
    <property type="match status" value="1"/>
</dbReference>
<dbReference type="InterPro" id="IPR056798">
    <property type="entry name" value="ADH_Fe_C"/>
</dbReference>
<dbReference type="PANTHER" id="PTHR11496:SF102">
    <property type="entry name" value="ALCOHOL DEHYDROGENASE 4"/>
    <property type="match status" value="1"/>
</dbReference>
<dbReference type="EMBL" id="PKLZ01000002">
    <property type="protein sequence ID" value="PLW83776.1"/>
    <property type="molecule type" value="Genomic_DNA"/>
</dbReference>
<dbReference type="GO" id="GO:0004022">
    <property type="term" value="F:alcohol dehydrogenase (NAD+) activity"/>
    <property type="evidence" value="ECO:0007669"/>
    <property type="project" value="TreeGrafter"/>
</dbReference>
<sequence length="397" mass="42068">MRKLKHSLYLTLMKVAVNFAPSATYMAFAGSGSAAQLCRHIARTGVKKVLVVTDKPLRDLGIVDQATAAFAEVGVEVVIFDEVMPDPTFEQVASGRAMMREHACDAVLAVGGGSSIDAAKLIAASSTSEEDPRNWVGFGKVKHEMPTLYAIPTTSGTGSEATMGAVISDSVSHEKSIISGASLLPAAAALDPDLLLGLPAPITAATGMDALTHGIEAYICVWDRGTRLEHAGAAIKLVFEHLLTACNDGSNREAREAMSIAAYYAGIAINQVNVGNVHAIAHQVGGKYGIPHGLANSLVLPHVLEFCRVEARSRLAELARLVGAGQPGDSEEQLADAFIQAVRDLRAAVNIPETSDKIKPEDYDRLCELAMAECEGYPVPKLLDREGTMDILRKITG</sequence>
<evidence type="ECO:0000256" key="2">
    <source>
        <dbReference type="ARBA" id="ARBA00007358"/>
    </source>
</evidence>
<dbReference type="OrthoDB" id="9815791at2"/>
<feature type="chain" id="PRO_5015002057" evidence="5">
    <location>
        <begin position="30"/>
        <end position="397"/>
    </location>
</feature>
<evidence type="ECO:0000256" key="1">
    <source>
        <dbReference type="ARBA" id="ARBA00001962"/>
    </source>
</evidence>